<organism evidence="10 11">
    <name type="scientific">Chanos chanos</name>
    <name type="common">Milkfish</name>
    <name type="synonym">Mugil chanos</name>
    <dbReference type="NCBI Taxonomy" id="29144"/>
    <lineage>
        <taxon>Eukaryota</taxon>
        <taxon>Metazoa</taxon>
        <taxon>Chordata</taxon>
        <taxon>Craniata</taxon>
        <taxon>Vertebrata</taxon>
        <taxon>Euteleostomi</taxon>
        <taxon>Actinopterygii</taxon>
        <taxon>Neopterygii</taxon>
        <taxon>Teleostei</taxon>
        <taxon>Ostariophysi</taxon>
        <taxon>Gonorynchiformes</taxon>
        <taxon>Chanidae</taxon>
        <taxon>Chanos</taxon>
    </lineage>
</organism>
<evidence type="ECO:0000256" key="5">
    <source>
        <dbReference type="ARBA" id="ARBA00023180"/>
    </source>
</evidence>
<dbReference type="RefSeq" id="XP_030634773.1">
    <property type="nucleotide sequence ID" value="XM_030778913.1"/>
</dbReference>
<dbReference type="Pfam" id="PF00047">
    <property type="entry name" value="ig"/>
    <property type="match status" value="1"/>
</dbReference>
<dbReference type="Gene3D" id="3.40.50.10140">
    <property type="entry name" value="Toll/interleukin-1 receptor homology (TIR) domain"/>
    <property type="match status" value="1"/>
</dbReference>
<dbReference type="PANTHER" id="PTHR11890:SF26">
    <property type="entry name" value="INTERLEUKIN-1 RECEPTOR TYPE 1"/>
    <property type="match status" value="1"/>
</dbReference>
<evidence type="ECO:0000256" key="6">
    <source>
        <dbReference type="ARBA" id="ARBA00023319"/>
    </source>
</evidence>
<keyword evidence="7" id="KW-1133">Transmembrane helix</keyword>
<dbReference type="AlphaFoldDB" id="A0A6J2VS39"/>
<keyword evidence="6" id="KW-0393">Immunoglobulin domain</keyword>
<feature type="transmembrane region" description="Helical" evidence="7">
    <location>
        <begin position="249"/>
        <end position="273"/>
    </location>
</feature>
<feature type="domain" description="Ig-like" evidence="9">
    <location>
        <begin position="95"/>
        <end position="176"/>
    </location>
</feature>
<dbReference type="InterPro" id="IPR003599">
    <property type="entry name" value="Ig_sub"/>
</dbReference>
<dbReference type="Gene3D" id="2.60.40.10">
    <property type="entry name" value="Immunoglobulins"/>
    <property type="match status" value="3"/>
</dbReference>
<dbReference type="InterPro" id="IPR000157">
    <property type="entry name" value="TIR_dom"/>
</dbReference>
<evidence type="ECO:0000256" key="1">
    <source>
        <dbReference type="ARBA" id="ARBA00009752"/>
    </source>
</evidence>
<dbReference type="PROSITE" id="PS50104">
    <property type="entry name" value="TIR"/>
    <property type="match status" value="1"/>
</dbReference>
<dbReference type="InParanoid" id="A0A6J2VS39"/>
<dbReference type="InterPro" id="IPR013783">
    <property type="entry name" value="Ig-like_fold"/>
</dbReference>
<dbReference type="InterPro" id="IPR013151">
    <property type="entry name" value="Immunoglobulin_dom"/>
</dbReference>
<evidence type="ECO:0000259" key="9">
    <source>
        <dbReference type="PROSITE" id="PS50835"/>
    </source>
</evidence>
<name>A0A6J2VS39_CHACN</name>
<evidence type="ECO:0000313" key="11">
    <source>
        <dbReference type="RefSeq" id="XP_030634773.1"/>
    </source>
</evidence>
<reference evidence="11" key="1">
    <citation type="submission" date="2025-08" db="UniProtKB">
        <authorList>
            <consortium name="RefSeq"/>
        </authorList>
    </citation>
    <scope>IDENTIFICATION</scope>
</reference>
<dbReference type="FunCoup" id="A0A6J2VS39">
    <property type="interactions" value="190"/>
</dbReference>
<dbReference type="InterPro" id="IPR015621">
    <property type="entry name" value="IL-1_rcpt_fam"/>
</dbReference>
<dbReference type="GeneID" id="115815943"/>
<evidence type="ECO:0000259" key="8">
    <source>
        <dbReference type="PROSITE" id="PS50104"/>
    </source>
</evidence>
<feature type="domain" description="Ig-like" evidence="9">
    <location>
        <begin position="1"/>
        <end position="88"/>
    </location>
</feature>
<accession>A0A6J2VS39</accession>
<keyword evidence="2" id="KW-0378">Hydrolase</keyword>
<dbReference type="SMART" id="SM00409">
    <property type="entry name" value="IG"/>
    <property type="match status" value="2"/>
</dbReference>
<keyword evidence="10" id="KW-1185">Reference proteome</keyword>
<dbReference type="GO" id="GO:0007165">
    <property type="term" value="P:signal transduction"/>
    <property type="evidence" value="ECO:0007669"/>
    <property type="project" value="InterPro"/>
</dbReference>
<gene>
    <name evidence="11" type="primary">LOC115815943</name>
</gene>
<sequence length="458" mass="50920">MYRGQQRAVEDLRTTQGHVFELVCHVAFNDSTLTVTWRREDNQTLDTSTARIQIRGNSLWFLPATLSDSGYYLCRSSADSVETRMFLSVGTGPCPAVSETAALTMPTGTNVSLFCSQDIARTLGEVVHMSWWKDCSPMNLQGKMLRLLNVSKTDTGNYTCLVNFTYNGKEYTSSSTHGLVVNDGENNATFSFESKIEVRENGEIYGRSSLSITEVKPEFFYDTFYCVAQNSLGRDVGHVRLIQAGRCKFLTPLIVGLLVLALIVAVIVLSSVFKVDLVLACRDLPPACTEAASQDGKVYDAYVTCFHGDGLALPRVQDFALRVLPEVLEQQHGLKLFIRGRDESQEGEDHAVTADAVGKSRRVILVFAECGSAGQDEEISIPLTQNQVTADRLPWAEIGNVIASAGVKVIPVQYDRKVDYSTLPDSVQTIIKRERVLKWDPNSDSNAKFWKHIRYRMP</sequence>
<protein>
    <submittedName>
        <fullName evidence="11">Interleukin-1 receptor type 1-like</fullName>
    </submittedName>
</protein>
<dbReference type="SUPFAM" id="SSF48726">
    <property type="entry name" value="Immunoglobulin"/>
    <property type="match status" value="2"/>
</dbReference>
<feature type="domain" description="TIR" evidence="8">
    <location>
        <begin position="297"/>
        <end position="457"/>
    </location>
</feature>
<evidence type="ECO:0000256" key="4">
    <source>
        <dbReference type="ARBA" id="ARBA00023157"/>
    </source>
</evidence>
<dbReference type="InterPro" id="IPR003598">
    <property type="entry name" value="Ig_sub2"/>
</dbReference>
<dbReference type="InterPro" id="IPR035897">
    <property type="entry name" value="Toll_tir_struct_dom_sf"/>
</dbReference>
<keyword evidence="7" id="KW-0472">Membrane</keyword>
<dbReference type="PRINTS" id="PR01537">
    <property type="entry name" value="INTRLKN1R1F"/>
</dbReference>
<comment type="similarity">
    <text evidence="1">Belongs to the interleukin-1 receptor family.</text>
</comment>
<dbReference type="Proteomes" id="UP000504632">
    <property type="component" value="Chromosome 7"/>
</dbReference>
<dbReference type="OrthoDB" id="9940746at2759"/>
<keyword evidence="3" id="KW-0520">NAD</keyword>
<keyword evidence="4" id="KW-1015">Disulfide bond</keyword>
<dbReference type="PANTHER" id="PTHR11890">
    <property type="entry name" value="INTERLEUKIN-1 RECEPTOR FAMILY MEMBER"/>
    <property type="match status" value="1"/>
</dbReference>
<keyword evidence="7" id="KW-0812">Transmembrane</keyword>
<dbReference type="InterPro" id="IPR036179">
    <property type="entry name" value="Ig-like_dom_sf"/>
</dbReference>
<evidence type="ECO:0000313" key="10">
    <source>
        <dbReference type="Proteomes" id="UP000504632"/>
    </source>
</evidence>
<dbReference type="PROSITE" id="PS50835">
    <property type="entry name" value="IG_LIKE"/>
    <property type="match status" value="2"/>
</dbReference>
<keyword evidence="5" id="KW-0325">Glycoprotein</keyword>
<evidence type="ECO:0000256" key="2">
    <source>
        <dbReference type="ARBA" id="ARBA00022801"/>
    </source>
</evidence>
<dbReference type="SUPFAM" id="SSF52200">
    <property type="entry name" value="Toll/Interleukin receptor TIR domain"/>
    <property type="match status" value="1"/>
</dbReference>
<proteinExistence type="inferred from homology"/>
<dbReference type="InterPro" id="IPR007110">
    <property type="entry name" value="Ig-like_dom"/>
</dbReference>
<evidence type="ECO:0000256" key="7">
    <source>
        <dbReference type="SAM" id="Phobius"/>
    </source>
</evidence>
<dbReference type="SMART" id="SM00408">
    <property type="entry name" value="IGc2"/>
    <property type="match status" value="2"/>
</dbReference>
<evidence type="ECO:0000256" key="3">
    <source>
        <dbReference type="ARBA" id="ARBA00023027"/>
    </source>
</evidence>
<dbReference type="GO" id="GO:0016787">
    <property type="term" value="F:hydrolase activity"/>
    <property type="evidence" value="ECO:0007669"/>
    <property type="project" value="UniProtKB-KW"/>
</dbReference>